<evidence type="ECO:0000259" key="10">
    <source>
        <dbReference type="Pfam" id="PF04810"/>
    </source>
</evidence>
<evidence type="ECO:0000256" key="8">
    <source>
        <dbReference type="ARBA" id="ARBA00023329"/>
    </source>
</evidence>
<keyword evidence="5 9" id="KW-0931">ER-Golgi transport</keyword>
<dbReference type="Proteomes" id="UP000594261">
    <property type="component" value="Chromosome 6"/>
</dbReference>
<evidence type="ECO:0000313" key="11">
    <source>
        <dbReference type="EnsemblPlants" id="QL06p022131:mrna:CDS:1"/>
    </source>
</evidence>
<feature type="domain" description="Zinc finger Sec23/Sec24-type" evidence="10">
    <location>
        <begin position="13"/>
        <end position="50"/>
    </location>
</feature>
<comment type="function">
    <text evidence="9">Component of the coat protein complex II (COPII) which promotes the formation of transport vesicles from the endoplasmic reticulum (ER). The coat has two main functions, the physical deformation of the endoplasmic reticulum membrane into vesicles and the selection of cargo molecules.</text>
</comment>
<name>A0A7N2LY61_QUELO</name>
<dbReference type="GO" id="GO:0006886">
    <property type="term" value="P:intracellular protein transport"/>
    <property type="evidence" value="ECO:0007669"/>
    <property type="project" value="InterPro"/>
</dbReference>
<dbReference type="GO" id="GO:0090110">
    <property type="term" value="P:COPII-coated vesicle cargo loading"/>
    <property type="evidence" value="ECO:0007669"/>
    <property type="project" value="TreeGrafter"/>
</dbReference>
<accession>A0A7N2LY61</accession>
<keyword evidence="8 9" id="KW-0968">Cytoplasmic vesicle</keyword>
<evidence type="ECO:0000256" key="7">
    <source>
        <dbReference type="ARBA" id="ARBA00023136"/>
    </source>
</evidence>
<dbReference type="GO" id="GO:0005789">
    <property type="term" value="C:endoplasmic reticulum membrane"/>
    <property type="evidence" value="ECO:0007669"/>
    <property type="project" value="UniProtKB-SubCell"/>
</dbReference>
<comment type="subcellular location">
    <subcellularLocation>
        <location evidence="9">Cytoplasmic vesicle</location>
        <location evidence="9">COPII-coated vesicle membrane</location>
        <topology evidence="9">Peripheral membrane protein</topology>
        <orientation evidence="9">Cytoplasmic side</orientation>
    </subcellularLocation>
    <subcellularLocation>
        <location evidence="9">Endoplasmic reticulum membrane</location>
        <topology evidence="9">Peripheral membrane protein</topology>
        <orientation evidence="9">Cytoplasmic side</orientation>
    </subcellularLocation>
</comment>
<reference evidence="11 12" key="1">
    <citation type="journal article" date="2016" name="G3 (Bethesda)">
        <title>First Draft Assembly and Annotation of the Genome of a California Endemic Oak Quercus lobata Nee (Fagaceae).</title>
        <authorList>
            <person name="Sork V.L."/>
            <person name="Fitz-Gibbon S.T."/>
            <person name="Puiu D."/>
            <person name="Crepeau M."/>
            <person name="Gugger P.F."/>
            <person name="Sherman R."/>
            <person name="Stevens K."/>
            <person name="Langley C.H."/>
            <person name="Pellegrini M."/>
            <person name="Salzberg S.L."/>
        </authorList>
    </citation>
    <scope>NUCLEOTIDE SEQUENCE [LARGE SCALE GENOMIC DNA]</scope>
    <source>
        <strain evidence="11 12">cv. SW786</strain>
    </source>
</reference>
<keyword evidence="12" id="KW-1185">Reference proteome</keyword>
<dbReference type="AlphaFoldDB" id="A0A7N2LY61"/>
<proteinExistence type="inferred from homology"/>
<dbReference type="GO" id="GO:0008270">
    <property type="term" value="F:zinc ion binding"/>
    <property type="evidence" value="ECO:0007669"/>
    <property type="project" value="InterPro"/>
</dbReference>
<dbReference type="Gramene" id="QL06p022131:mrna">
    <property type="protein sequence ID" value="QL06p022131:mrna:CDS:1"/>
    <property type="gene ID" value="QL06p022131"/>
</dbReference>
<keyword evidence="2 9" id="KW-0479">Metal-binding</keyword>
<dbReference type="Pfam" id="PF04810">
    <property type="entry name" value="zf-Sec23_Sec24"/>
    <property type="match status" value="1"/>
</dbReference>
<dbReference type="PANTHER" id="PTHR11141">
    <property type="entry name" value="PROTEIN TRANSPORT PROTEIN SEC23"/>
    <property type="match status" value="1"/>
</dbReference>
<evidence type="ECO:0000256" key="4">
    <source>
        <dbReference type="ARBA" id="ARBA00022833"/>
    </source>
</evidence>
<dbReference type="InParanoid" id="A0A7N2LY61"/>
<dbReference type="InterPro" id="IPR036174">
    <property type="entry name" value="Znf_Sec23_Sec24_sf"/>
</dbReference>
<dbReference type="GO" id="GO:0005096">
    <property type="term" value="F:GTPase activator activity"/>
    <property type="evidence" value="ECO:0007669"/>
    <property type="project" value="TreeGrafter"/>
</dbReference>
<dbReference type="Gene3D" id="2.30.30.380">
    <property type="entry name" value="Zn-finger domain of Sec23/24"/>
    <property type="match status" value="1"/>
</dbReference>
<dbReference type="PANTHER" id="PTHR11141:SF22">
    <property type="entry name" value="PROTEIN TRANSPORT PROTEIN SEC23 G"/>
    <property type="match status" value="1"/>
</dbReference>
<keyword evidence="1 9" id="KW-0813">Transport</keyword>
<keyword evidence="6 9" id="KW-0653">Protein transport</keyword>
<dbReference type="GO" id="GO:0070971">
    <property type="term" value="C:endoplasmic reticulum exit site"/>
    <property type="evidence" value="ECO:0007669"/>
    <property type="project" value="TreeGrafter"/>
</dbReference>
<dbReference type="FunFam" id="2.30.30.380:FF:000001">
    <property type="entry name" value="Protein transport protein SEC23"/>
    <property type="match status" value="1"/>
</dbReference>
<dbReference type="Gene3D" id="3.40.50.410">
    <property type="entry name" value="von Willebrand factor, type A domain"/>
    <property type="match status" value="1"/>
</dbReference>
<dbReference type="SUPFAM" id="SSF82919">
    <property type="entry name" value="Zn-finger domain of Sec23/24"/>
    <property type="match status" value="1"/>
</dbReference>
<keyword evidence="4 9" id="KW-0862">Zinc</keyword>
<keyword evidence="9" id="KW-0963">Cytoplasm</keyword>
<dbReference type="EMBL" id="LRBV02000006">
    <property type="status" value="NOT_ANNOTATED_CDS"/>
    <property type="molecule type" value="Genomic_DNA"/>
</dbReference>
<evidence type="ECO:0000256" key="3">
    <source>
        <dbReference type="ARBA" id="ARBA00022824"/>
    </source>
</evidence>
<dbReference type="InterPro" id="IPR037364">
    <property type="entry name" value="Sec23"/>
</dbReference>
<organism evidence="11 12">
    <name type="scientific">Quercus lobata</name>
    <name type="common">Valley oak</name>
    <dbReference type="NCBI Taxonomy" id="97700"/>
    <lineage>
        <taxon>Eukaryota</taxon>
        <taxon>Viridiplantae</taxon>
        <taxon>Streptophyta</taxon>
        <taxon>Embryophyta</taxon>
        <taxon>Tracheophyta</taxon>
        <taxon>Spermatophyta</taxon>
        <taxon>Magnoliopsida</taxon>
        <taxon>eudicotyledons</taxon>
        <taxon>Gunneridae</taxon>
        <taxon>Pentapetalae</taxon>
        <taxon>rosids</taxon>
        <taxon>fabids</taxon>
        <taxon>Fagales</taxon>
        <taxon>Fagaceae</taxon>
        <taxon>Quercus</taxon>
    </lineage>
</organism>
<evidence type="ECO:0000256" key="1">
    <source>
        <dbReference type="ARBA" id="ARBA00022448"/>
    </source>
</evidence>
<evidence type="ECO:0000256" key="6">
    <source>
        <dbReference type="ARBA" id="ARBA00022927"/>
    </source>
</evidence>
<dbReference type="EnsemblPlants" id="QL06p022131:mrna">
    <property type="protein sequence ID" value="QL06p022131:mrna:CDS:1"/>
    <property type="gene ID" value="QL06p022131"/>
</dbReference>
<evidence type="ECO:0000256" key="9">
    <source>
        <dbReference type="RuleBase" id="RU365030"/>
    </source>
</evidence>
<evidence type="ECO:0000256" key="2">
    <source>
        <dbReference type="ARBA" id="ARBA00022723"/>
    </source>
</evidence>
<reference evidence="11" key="2">
    <citation type="submission" date="2021-01" db="UniProtKB">
        <authorList>
            <consortium name="EnsemblPlants"/>
        </authorList>
    </citation>
    <scope>IDENTIFICATION</scope>
</reference>
<evidence type="ECO:0000256" key="5">
    <source>
        <dbReference type="ARBA" id="ARBA00022892"/>
    </source>
</evidence>
<keyword evidence="3 9" id="KW-0256">Endoplasmic reticulum</keyword>
<sequence>MQSTELLILPDDPLLCSQCGAVLNPYARLDYTSRVWFCPFCYKNPFPHSYSGIGETNLPAELFSTYSTVEYSFFNPKLNGMSSPSSSMSLTSMSMASSFSSTSSLSGLDSLRKVVGPAFVFVVDTCTAEEELGALTNVINSSRMFCLFSLINSSN</sequence>
<dbReference type="Gene3D" id="2.60.40.1670">
    <property type="entry name" value="beta-sandwich domain of Sec23/24"/>
    <property type="match status" value="1"/>
</dbReference>
<comment type="similarity">
    <text evidence="9">Belongs to the SEC23/SEC24 family. SEC23 subfamily.</text>
</comment>
<dbReference type="InterPro" id="IPR036465">
    <property type="entry name" value="vWFA_dom_sf"/>
</dbReference>
<protein>
    <recommendedName>
        <fullName evidence="9">Protein transport protein SEC23</fullName>
    </recommendedName>
</protein>
<evidence type="ECO:0000313" key="12">
    <source>
        <dbReference type="Proteomes" id="UP000594261"/>
    </source>
</evidence>
<keyword evidence="7 9" id="KW-0472">Membrane</keyword>
<dbReference type="GO" id="GO:0030127">
    <property type="term" value="C:COPII vesicle coat"/>
    <property type="evidence" value="ECO:0007669"/>
    <property type="project" value="InterPro"/>
</dbReference>
<dbReference type="InterPro" id="IPR006895">
    <property type="entry name" value="Znf_Sec23_Sec24"/>
</dbReference>